<comment type="subcellular location">
    <subcellularLocation>
        <location evidence="1">Membrane</location>
        <topology evidence="1">Multi-pass membrane protein</topology>
    </subcellularLocation>
</comment>
<dbReference type="Gene3D" id="3.90.550.10">
    <property type="entry name" value="Spore Coat Polysaccharide Biosynthesis Protein SpsA, Chain A"/>
    <property type="match status" value="1"/>
</dbReference>
<feature type="transmembrane region" description="Helical" evidence="7">
    <location>
        <begin position="53"/>
        <end position="73"/>
    </location>
</feature>
<feature type="transmembrane region" description="Helical" evidence="7">
    <location>
        <begin position="384"/>
        <end position="406"/>
    </location>
</feature>
<evidence type="ECO:0000256" key="2">
    <source>
        <dbReference type="ARBA" id="ARBA00022676"/>
    </source>
</evidence>
<protein>
    <submittedName>
        <fullName evidence="9">Cellulose synthase/poly-beta-1,6-N-acetylglucosamine synthase-like glycosyltransferase</fullName>
    </submittedName>
</protein>
<dbReference type="AlphaFoldDB" id="A0A4R6TJ23"/>
<evidence type="ECO:0000256" key="4">
    <source>
        <dbReference type="ARBA" id="ARBA00022692"/>
    </source>
</evidence>
<feature type="domain" description="Glycosyltransferase 2-like" evidence="8">
    <location>
        <begin position="216"/>
        <end position="404"/>
    </location>
</feature>
<feature type="transmembrane region" description="Helical" evidence="7">
    <location>
        <begin position="497"/>
        <end position="518"/>
    </location>
</feature>
<keyword evidence="5 7" id="KW-1133">Transmembrane helix</keyword>
<reference evidence="9 10" key="1">
    <citation type="submission" date="2019-03" db="EMBL/GenBank/DDBJ databases">
        <title>Genomic Encyclopedia of Archaeal and Bacterial Type Strains, Phase II (KMG-II): from individual species to whole genera.</title>
        <authorList>
            <person name="Goeker M."/>
        </authorList>
    </citation>
    <scope>NUCLEOTIDE SEQUENCE [LARGE SCALE GENOMIC DNA]</scope>
    <source>
        <strain evidence="9 10">DSM 18435</strain>
    </source>
</reference>
<feature type="transmembrane region" description="Helical" evidence="7">
    <location>
        <begin position="418"/>
        <end position="436"/>
    </location>
</feature>
<evidence type="ECO:0000256" key="3">
    <source>
        <dbReference type="ARBA" id="ARBA00022679"/>
    </source>
</evidence>
<keyword evidence="4 7" id="KW-0812">Transmembrane</keyword>
<gene>
    <name evidence="9" type="ORF">CLV82_1272</name>
</gene>
<dbReference type="PANTHER" id="PTHR43867:SF2">
    <property type="entry name" value="CELLULOSE SYNTHASE CATALYTIC SUBUNIT A [UDP-FORMING]"/>
    <property type="match status" value="1"/>
</dbReference>
<dbReference type="RefSeq" id="WP_133643483.1">
    <property type="nucleotide sequence ID" value="NZ_SNYI01000002.1"/>
</dbReference>
<name>A0A4R6TJ23_9FLAO</name>
<evidence type="ECO:0000313" key="9">
    <source>
        <dbReference type="EMBL" id="TDQ30587.1"/>
    </source>
</evidence>
<dbReference type="Proteomes" id="UP000295468">
    <property type="component" value="Unassembled WGS sequence"/>
</dbReference>
<proteinExistence type="predicted"/>
<dbReference type="SUPFAM" id="SSF53448">
    <property type="entry name" value="Nucleotide-diphospho-sugar transferases"/>
    <property type="match status" value="1"/>
</dbReference>
<dbReference type="GO" id="GO:0005886">
    <property type="term" value="C:plasma membrane"/>
    <property type="evidence" value="ECO:0007669"/>
    <property type="project" value="TreeGrafter"/>
</dbReference>
<sequence length="565" mass="64590">MSTDIKPTDIKYAFLEQPQVAEPVQIVKDRHREQAPILVDYLIPVLKGKDKKLYLFLVAVWFVSLIIFFEYWLRPGHVITPFRTVLNTLLLVYSFLLPAYFFFFVAKMKKVNPEIDIPREWEVAMIVTRSPSEPFYVVKKTLEGMLSQATAHDTWLADEDPSPEIIQWCRQNGVKISCRKNVEAYHRATWPRRTRCKEGNLAYFYDKFGYDLYDFVVQLDADHVPGKDYLKNILKPFVAEEVGYVSAPSITNSNEKMSWSARGRLYAESIMHGPLQAGYSLDYAPLCIGSHYAVRTRALKEIGGLGPELAEDHSTTLMFNAYGWKGVHALDAIASGEGPPSLRACILQEFQWSRSLAIILTSLLPKYWKLLTLKARLQFLFSELWYPIFGFTMLIGYLFPIIAVIQGKAWVSVSYFEFMTYSVPLVISIFGIIHFLKAKGLLRPHTAPLFSMEATVFQIIRWPWALYGTISGIIAGLGGKTPPFKVTKKGNFAEEDIGWPIYILYASLIAFPALVLFFDHGEKPGGADGYYFFIIINQLMYLAVLFYMVLQQKREYKMATLNPSC</sequence>
<accession>A0A4R6TJ23</accession>
<comment type="caution">
    <text evidence="9">The sequence shown here is derived from an EMBL/GenBank/DDBJ whole genome shotgun (WGS) entry which is preliminary data.</text>
</comment>
<dbReference type="OrthoDB" id="9802773at2"/>
<evidence type="ECO:0000256" key="1">
    <source>
        <dbReference type="ARBA" id="ARBA00004141"/>
    </source>
</evidence>
<feature type="transmembrane region" description="Helical" evidence="7">
    <location>
        <begin position="85"/>
        <end position="106"/>
    </location>
</feature>
<evidence type="ECO:0000259" key="8">
    <source>
        <dbReference type="Pfam" id="PF13632"/>
    </source>
</evidence>
<dbReference type="InterPro" id="IPR050321">
    <property type="entry name" value="Glycosyltr_2/OpgH_subfam"/>
</dbReference>
<keyword evidence="10" id="KW-1185">Reference proteome</keyword>
<evidence type="ECO:0000313" key="10">
    <source>
        <dbReference type="Proteomes" id="UP000295468"/>
    </source>
</evidence>
<keyword evidence="6 7" id="KW-0472">Membrane</keyword>
<keyword evidence="2" id="KW-0328">Glycosyltransferase</keyword>
<dbReference type="InterPro" id="IPR001173">
    <property type="entry name" value="Glyco_trans_2-like"/>
</dbReference>
<evidence type="ECO:0000256" key="7">
    <source>
        <dbReference type="SAM" id="Phobius"/>
    </source>
</evidence>
<dbReference type="PANTHER" id="PTHR43867">
    <property type="entry name" value="CELLULOSE SYNTHASE CATALYTIC SUBUNIT A [UDP-FORMING]"/>
    <property type="match status" value="1"/>
</dbReference>
<dbReference type="GO" id="GO:0016758">
    <property type="term" value="F:hexosyltransferase activity"/>
    <property type="evidence" value="ECO:0007669"/>
    <property type="project" value="TreeGrafter"/>
</dbReference>
<evidence type="ECO:0000256" key="6">
    <source>
        <dbReference type="ARBA" id="ARBA00023136"/>
    </source>
</evidence>
<keyword evidence="3 9" id="KW-0808">Transferase</keyword>
<dbReference type="EMBL" id="SNYI01000002">
    <property type="protein sequence ID" value="TDQ30587.1"/>
    <property type="molecule type" value="Genomic_DNA"/>
</dbReference>
<organism evidence="9 10">
    <name type="scientific">Zeaxanthinibacter enoshimensis</name>
    <dbReference type="NCBI Taxonomy" id="392009"/>
    <lineage>
        <taxon>Bacteria</taxon>
        <taxon>Pseudomonadati</taxon>
        <taxon>Bacteroidota</taxon>
        <taxon>Flavobacteriia</taxon>
        <taxon>Flavobacteriales</taxon>
        <taxon>Flavobacteriaceae</taxon>
        <taxon>Zeaxanthinibacter</taxon>
    </lineage>
</organism>
<dbReference type="InterPro" id="IPR029044">
    <property type="entry name" value="Nucleotide-diphossugar_trans"/>
</dbReference>
<dbReference type="Pfam" id="PF13632">
    <property type="entry name" value="Glyco_trans_2_3"/>
    <property type="match status" value="1"/>
</dbReference>
<evidence type="ECO:0000256" key="5">
    <source>
        <dbReference type="ARBA" id="ARBA00022989"/>
    </source>
</evidence>
<feature type="transmembrane region" description="Helical" evidence="7">
    <location>
        <begin position="530"/>
        <end position="550"/>
    </location>
</feature>